<evidence type="ECO:0000313" key="4">
    <source>
        <dbReference type="Proteomes" id="UP000198287"/>
    </source>
</evidence>
<feature type="domain" description="C2H2-type" evidence="2">
    <location>
        <begin position="274"/>
        <end position="295"/>
    </location>
</feature>
<accession>A0A226CW21</accession>
<feature type="compositionally biased region" description="Acidic residues" evidence="1">
    <location>
        <begin position="258"/>
        <end position="267"/>
    </location>
</feature>
<evidence type="ECO:0000313" key="3">
    <source>
        <dbReference type="EMBL" id="OXA36571.1"/>
    </source>
</evidence>
<feature type="compositionally biased region" description="Polar residues" evidence="1">
    <location>
        <begin position="414"/>
        <end position="430"/>
    </location>
</feature>
<organism evidence="3 4">
    <name type="scientific">Folsomia candida</name>
    <name type="common">Springtail</name>
    <dbReference type="NCBI Taxonomy" id="158441"/>
    <lineage>
        <taxon>Eukaryota</taxon>
        <taxon>Metazoa</taxon>
        <taxon>Ecdysozoa</taxon>
        <taxon>Arthropoda</taxon>
        <taxon>Hexapoda</taxon>
        <taxon>Collembola</taxon>
        <taxon>Entomobryomorpha</taxon>
        <taxon>Isotomoidea</taxon>
        <taxon>Isotomidae</taxon>
        <taxon>Proisotominae</taxon>
        <taxon>Folsomia</taxon>
    </lineage>
</organism>
<proteinExistence type="predicted"/>
<feature type="compositionally biased region" description="Basic residues" evidence="1">
    <location>
        <begin position="334"/>
        <end position="343"/>
    </location>
</feature>
<feature type="region of interest" description="Disordered" evidence="1">
    <location>
        <begin position="246"/>
        <end position="267"/>
    </location>
</feature>
<gene>
    <name evidence="3" type="ORF">Fcan01_28664</name>
</gene>
<feature type="compositionally biased region" description="Basic and acidic residues" evidence="1">
    <location>
        <begin position="344"/>
        <end position="354"/>
    </location>
</feature>
<dbReference type="AlphaFoldDB" id="A0A226CW21"/>
<dbReference type="InterPro" id="IPR013087">
    <property type="entry name" value="Znf_C2H2_type"/>
</dbReference>
<feature type="region of interest" description="Disordered" evidence="1">
    <location>
        <begin position="144"/>
        <end position="184"/>
    </location>
</feature>
<feature type="region of interest" description="Disordered" evidence="1">
    <location>
        <begin position="334"/>
        <end position="453"/>
    </location>
</feature>
<reference evidence="3 4" key="1">
    <citation type="submission" date="2015-12" db="EMBL/GenBank/DDBJ databases">
        <title>The genome of Folsomia candida.</title>
        <authorList>
            <person name="Faddeeva A."/>
            <person name="Derks M.F."/>
            <person name="Anvar Y."/>
            <person name="Smit S."/>
            <person name="Van Straalen N."/>
            <person name="Roelofs D."/>
        </authorList>
    </citation>
    <scope>NUCLEOTIDE SEQUENCE [LARGE SCALE GENOMIC DNA]</scope>
    <source>
        <strain evidence="3 4">VU population</strain>
        <tissue evidence="3">Whole body</tissue>
    </source>
</reference>
<dbReference type="EMBL" id="LNIX01000106">
    <property type="protein sequence ID" value="OXA36571.1"/>
    <property type="molecule type" value="Genomic_DNA"/>
</dbReference>
<sequence>MKTMLIDDDKEKVETVTTLFDDDEGLPNKLEMMSCRMPCIHRKLFLSSWKLSLVRLRDSRFTTRRGNVAGNGDVDMGIPAGAEILSPPIYATNIVSSSSSLNDADDSSFFNEEQGDTEEMGNVDVDMGIPAGAAILADLSTSSVSSSSTSVTPNDTDDSDAADTSSTYSDGDSSEENVPLHYDYDSEDIEIEVLTVEEIRRREEAAIFKDKVKQGGEIIENVADFGHESSSPISLMNYVNKSFASSQPPAGRLCPQPPEDDEDDDDDYPKEFPCTLCSAGFDTALEKEDHWRVNHFYYNEPVNSPSWNVRPLSLVNPTRRLENSEGAVSLTVNVKRKPGRPRIHRDPEPIVERKPAKRPPPNVKRKPGRPRLHPDPGPKPMVKRKPGRPRIHRDPEPEPEPKFIKPIRDIIRSFTKSTSAPTAVTGTSTKPKTELGHNQDQEEGDFQMRLQFR</sequence>
<evidence type="ECO:0000256" key="1">
    <source>
        <dbReference type="SAM" id="MobiDB-lite"/>
    </source>
</evidence>
<feature type="compositionally biased region" description="Basic and acidic residues" evidence="1">
    <location>
        <begin position="392"/>
        <end position="411"/>
    </location>
</feature>
<feature type="compositionally biased region" description="Basic and acidic residues" evidence="1">
    <location>
        <begin position="431"/>
        <end position="440"/>
    </location>
</feature>
<name>A0A226CW21_FOLCA</name>
<feature type="compositionally biased region" description="Low complexity" evidence="1">
    <location>
        <begin position="144"/>
        <end position="154"/>
    </location>
</feature>
<evidence type="ECO:0000259" key="2">
    <source>
        <dbReference type="PROSITE" id="PS00028"/>
    </source>
</evidence>
<protein>
    <recommendedName>
        <fullName evidence="2">C2H2-type domain-containing protein</fullName>
    </recommendedName>
</protein>
<dbReference type="Proteomes" id="UP000198287">
    <property type="component" value="Unassembled WGS sequence"/>
</dbReference>
<keyword evidence="4" id="KW-1185">Reference proteome</keyword>
<feature type="compositionally biased region" description="Low complexity" evidence="1">
    <location>
        <begin position="162"/>
        <end position="171"/>
    </location>
</feature>
<comment type="caution">
    <text evidence="3">The sequence shown here is derived from an EMBL/GenBank/DDBJ whole genome shotgun (WGS) entry which is preliminary data.</text>
</comment>
<feature type="compositionally biased region" description="Basic residues" evidence="1">
    <location>
        <begin position="381"/>
        <end position="391"/>
    </location>
</feature>
<dbReference type="PROSITE" id="PS00028">
    <property type="entry name" value="ZINC_FINGER_C2H2_1"/>
    <property type="match status" value="1"/>
</dbReference>